<dbReference type="PANTHER" id="PTHR43199:SF1">
    <property type="entry name" value="GLUTATHIONE HYDROLASE PROENZYME"/>
    <property type="match status" value="1"/>
</dbReference>
<dbReference type="AlphaFoldDB" id="A0A974S9Z3"/>
<dbReference type="PANTHER" id="PTHR43199">
    <property type="entry name" value="GLUTATHIONE HYDROLASE"/>
    <property type="match status" value="1"/>
</dbReference>
<sequence>MVAAANPLAVEAGVNVLRRGGSAVDAAVAVQAVLGLVEPQSSGLGAAPS</sequence>
<evidence type="ECO:0000256" key="1">
    <source>
        <dbReference type="ARBA" id="ARBA00009381"/>
    </source>
</evidence>
<dbReference type="InterPro" id="IPR051792">
    <property type="entry name" value="GGT_bact"/>
</dbReference>
<comment type="similarity">
    <text evidence="1">Belongs to the gamma-glutamyltransferase family.</text>
</comment>
<reference evidence="2" key="1">
    <citation type="submission" date="2021-01" db="EMBL/GenBank/DDBJ databases">
        <title>Genome sequence of Phenylobacterium sp. 20VBR1 isolated from a valley glaceir, Ny-Alesund, Svalbard.</title>
        <authorList>
            <person name="Thomas F.A."/>
            <person name="Krishnan K.P."/>
            <person name="Sinha R.K."/>
        </authorList>
    </citation>
    <scope>NUCLEOTIDE SEQUENCE</scope>
    <source>
        <strain evidence="2">20VBR1</strain>
    </source>
</reference>
<accession>A0A974S9Z3</accession>
<dbReference type="Pfam" id="PF01019">
    <property type="entry name" value="G_glu_transpept"/>
    <property type="match status" value="1"/>
</dbReference>
<gene>
    <name evidence="2" type="ORF">JKL49_26405</name>
</gene>
<protein>
    <submittedName>
        <fullName evidence="2">Gamma-glutamyltransferase</fullName>
    </submittedName>
</protein>
<dbReference type="SUPFAM" id="SSF56235">
    <property type="entry name" value="N-terminal nucleophile aminohydrolases (Ntn hydrolases)"/>
    <property type="match status" value="1"/>
</dbReference>
<dbReference type="InterPro" id="IPR029055">
    <property type="entry name" value="Ntn_hydrolases_N"/>
</dbReference>
<proteinExistence type="inferred from homology"/>
<name>A0A974S9Z3_9CAUL</name>
<dbReference type="EMBL" id="CP068570">
    <property type="protein sequence ID" value="QQZ50102.1"/>
    <property type="molecule type" value="Genomic_DNA"/>
</dbReference>
<evidence type="ECO:0000313" key="2">
    <source>
        <dbReference type="EMBL" id="QQZ50102.1"/>
    </source>
</evidence>
<organism evidence="2">
    <name type="scientific">Phenylobacterium glaciei</name>
    <dbReference type="NCBI Taxonomy" id="2803784"/>
    <lineage>
        <taxon>Bacteria</taxon>
        <taxon>Pseudomonadati</taxon>
        <taxon>Pseudomonadota</taxon>
        <taxon>Alphaproteobacteria</taxon>
        <taxon>Caulobacterales</taxon>
        <taxon>Caulobacteraceae</taxon>
        <taxon>Phenylobacterium</taxon>
    </lineage>
</organism>